<dbReference type="SUPFAM" id="SSF89000">
    <property type="entry name" value="post-HMGL domain-like"/>
    <property type="match status" value="1"/>
</dbReference>
<evidence type="ECO:0000313" key="2">
    <source>
        <dbReference type="EMBL" id="KSZ56029.1"/>
    </source>
</evidence>
<name>A0A0V9UD60_9NOCA</name>
<dbReference type="GO" id="GO:0004736">
    <property type="term" value="F:pyruvate carboxylase activity"/>
    <property type="evidence" value="ECO:0007669"/>
    <property type="project" value="TreeGrafter"/>
</dbReference>
<dbReference type="InterPro" id="IPR003379">
    <property type="entry name" value="Carboxylase_cons_dom"/>
</dbReference>
<proteinExistence type="predicted"/>
<accession>A0A0V9UD60</accession>
<dbReference type="GO" id="GO:0005737">
    <property type="term" value="C:cytoplasm"/>
    <property type="evidence" value="ECO:0007669"/>
    <property type="project" value="TreeGrafter"/>
</dbReference>
<sequence length="88" mass="9624">MPTGRVYTHEIPGGQPSNLRQQAIGLGLGDRFEDVEGAYADGDRMLGRLIKVTPSSKVVGDLALTLVGQDISRRSSARTRRRMTSLLR</sequence>
<gene>
    <name evidence="2" type="ORF">Z045_25395</name>
</gene>
<dbReference type="InterPro" id="IPR055268">
    <property type="entry name" value="PCB-like"/>
</dbReference>
<dbReference type="PATRIC" id="fig|1441730.3.peg.5351"/>
<dbReference type="EMBL" id="AZXY01000025">
    <property type="protein sequence ID" value="KSZ56029.1"/>
    <property type="molecule type" value="Genomic_DNA"/>
</dbReference>
<organism evidence="2 3">
    <name type="scientific">Rhodococcus pyridinivorans KG-16</name>
    <dbReference type="NCBI Taxonomy" id="1441730"/>
    <lineage>
        <taxon>Bacteria</taxon>
        <taxon>Bacillati</taxon>
        <taxon>Actinomycetota</taxon>
        <taxon>Actinomycetes</taxon>
        <taxon>Mycobacteriales</taxon>
        <taxon>Nocardiaceae</taxon>
        <taxon>Rhodococcus</taxon>
    </lineage>
</organism>
<evidence type="ECO:0000259" key="1">
    <source>
        <dbReference type="Pfam" id="PF02436"/>
    </source>
</evidence>
<dbReference type="AlphaFoldDB" id="A0A0V9UD60"/>
<dbReference type="PANTHER" id="PTHR43778">
    <property type="entry name" value="PYRUVATE CARBOXYLASE"/>
    <property type="match status" value="1"/>
</dbReference>
<dbReference type="PANTHER" id="PTHR43778:SF2">
    <property type="entry name" value="PYRUVATE CARBOXYLASE, MITOCHONDRIAL"/>
    <property type="match status" value="1"/>
</dbReference>
<dbReference type="Gene3D" id="1.10.472.90">
    <property type="entry name" value="Conserved carboxylase domain"/>
    <property type="match status" value="1"/>
</dbReference>
<dbReference type="Pfam" id="PF02436">
    <property type="entry name" value="PYC_OADA"/>
    <property type="match status" value="1"/>
</dbReference>
<comment type="caution">
    <text evidence="2">The sequence shown here is derived from an EMBL/GenBank/DDBJ whole genome shotgun (WGS) entry which is preliminary data.</text>
</comment>
<dbReference type="GO" id="GO:0006094">
    <property type="term" value="P:gluconeogenesis"/>
    <property type="evidence" value="ECO:0007669"/>
    <property type="project" value="TreeGrafter"/>
</dbReference>
<dbReference type="Proteomes" id="UP000053060">
    <property type="component" value="Unassembled WGS sequence"/>
</dbReference>
<reference evidence="3" key="1">
    <citation type="submission" date="2015-01" db="EMBL/GenBank/DDBJ databases">
        <title>Draft genome sequence of Rhodococcus pyridinivorans strain KG-16, a hydrocarbon-degrading bacterium.</title>
        <authorList>
            <person name="Aggarwal R.K."/>
            <person name="Dawar C."/>
        </authorList>
    </citation>
    <scope>NUCLEOTIDE SEQUENCE [LARGE SCALE GENOMIC DNA]</scope>
    <source>
        <strain evidence="3">KG-16</strain>
    </source>
</reference>
<feature type="domain" description="Carboxylase conserved" evidence="1">
    <location>
        <begin position="6"/>
        <end position="78"/>
    </location>
</feature>
<protein>
    <recommendedName>
        <fullName evidence="1">Carboxylase conserved domain-containing protein</fullName>
    </recommendedName>
</protein>
<evidence type="ECO:0000313" key="3">
    <source>
        <dbReference type="Proteomes" id="UP000053060"/>
    </source>
</evidence>
<reference evidence="2 3" key="2">
    <citation type="journal article" date="2016" name="Genome Announc.">
        <title>Draft Genome Sequence of a Versatile Hydrocarbon-Degrading Bacterium, Rhodococcus pyridinivorans Strain KG-16, Collected from Oil Fields in India.</title>
        <authorList>
            <person name="Aggarwal R.K."/>
            <person name="Dawar C."/>
            <person name="Phanindranath R."/>
            <person name="Mutnuri L."/>
            <person name="Dayal A.M."/>
        </authorList>
    </citation>
    <scope>NUCLEOTIDE SEQUENCE [LARGE SCALE GENOMIC DNA]</scope>
    <source>
        <strain evidence="2 3">KG-16</strain>
    </source>
</reference>